<comment type="caution">
    <text evidence="2">The sequence shown here is derived from an EMBL/GenBank/DDBJ whole genome shotgun (WGS) entry which is preliminary data.</text>
</comment>
<keyword evidence="1" id="KW-1133">Transmembrane helix</keyword>
<proteinExistence type="predicted"/>
<keyword evidence="1" id="KW-0812">Transmembrane</keyword>
<feature type="transmembrane region" description="Helical" evidence="1">
    <location>
        <begin position="294"/>
        <end position="315"/>
    </location>
</feature>
<dbReference type="AlphaFoldDB" id="A0A8S1VR56"/>
<dbReference type="PANTHER" id="PTHR12621:SF7">
    <property type="entry name" value="CYSTEINE AND HISTIDINE-RICH DOMAIN-CONTAINING PROTEIN 1"/>
    <property type="match status" value="1"/>
</dbReference>
<evidence type="ECO:0000313" key="3">
    <source>
        <dbReference type="Proteomes" id="UP000689195"/>
    </source>
</evidence>
<evidence type="ECO:0000313" key="2">
    <source>
        <dbReference type="EMBL" id="CAD8179231.1"/>
    </source>
</evidence>
<name>A0A8S1VR56_9CILI</name>
<gene>
    <name evidence="2" type="ORF">PPENT_87.1.T0710142</name>
</gene>
<accession>A0A8S1VR56</accession>
<dbReference type="OrthoDB" id="304670at2759"/>
<dbReference type="PANTHER" id="PTHR12621">
    <property type="entry name" value="CYSTEINE AND HISTIDINE-RICH DOMAIN CHORD -CONTAINING PROTEIN"/>
    <property type="match status" value="1"/>
</dbReference>
<sequence length="481" mass="56562">MNFLKNVDIFGVPFVQSINQQQTVFKSALGGFLSLIICTASLAYGFWVFYLWNSNQMSPKISNSRYVSDYQSLDYNSGKITLYYEAYEGLIDPFKSKILLPLVMYTDYYAPTEPMIIENYTESTFGNLYIPKLDFGYSYADGYLQTSKQMYIFIALCQEKYLKPDEKCASSELKEQFFKQQINYFGLQVYSTALDSRDGSEQMTVQDIYIEIEQQSCYNINTFLETNKYEVEDYLLFGTSKIKEYISGAQVQTQTLSAERCKLTHQNEILAAIYITMNGTQTKTIFQYPHLGDLLANIGSIISILFMMKYIIIYLNQHSLNQKVITELINFYYPEFQNIKIIKNWRQQIIKISLNQIEVDKKAYLQLYDKVQRQMRQKLSYMNLLYEISRLYLLIRSFKFREEILKSHSIGIKLHLPFVTEDGFSNFKSTQRFNIKREPLILNEDDAELLSIERKGIQKEIVTIPDEIQDEEDYYNLNKFF</sequence>
<feature type="transmembrane region" description="Helical" evidence="1">
    <location>
        <begin position="32"/>
        <end position="52"/>
    </location>
</feature>
<keyword evidence="3" id="KW-1185">Reference proteome</keyword>
<dbReference type="GO" id="GO:0008270">
    <property type="term" value="F:zinc ion binding"/>
    <property type="evidence" value="ECO:0007669"/>
    <property type="project" value="TreeGrafter"/>
</dbReference>
<protein>
    <recommendedName>
        <fullName evidence="4">Transmembrane protein</fullName>
    </recommendedName>
</protein>
<keyword evidence="1" id="KW-0472">Membrane</keyword>
<reference evidence="2" key="1">
    <citation type="submission" date="2021-01" db="EMBL/GenBank/DDBJ databases">
        <authorList>
            <consortium name="Genoscope - CEA"/>
            <person name="William W."/>
        </authorList>
    </citation>
    <scope>NUCLEOTIDE SEQUENCE</scope>
</reference>
<evidence type="ECO:0008006" key="4">
    <source>
        <dbReference type="Google" id="ProtNLM"/>
    </source>
</evidence>
<dbReference type="Proteomes" id="UP000689195">
    <property type="component" value="Unassembled WGS sequence"/>
</dbReference>
<organism evidence="2 3">
    <name type="scientific">Paramecium pentaurelia</name>
    <dbReference type="NCBI Taxonomy" id="43138"/>
    <lineage>
        <taxon>Eukaryota</taxon>
        <taxon>Sar</taxon>
        <taxon>Alveolata</taxon>
        <taxon>Ciliophora</taxon>
        <taxon>Intramacronucleata</taxon>
        <taxon>Oligohymenophorea</taxon>
        <taxon>Peniculida</taxon>
        <taxon>Parameciidae</taxon>
        <taxon>Paramecium</taxon>
    </lineage>
</organism>
<dbReference type="EMBL" id="CAJJDO010000071">
    <property type="protein sequence ID" value="CAD8179231.1"/>
    <property type="molecule type" value="Genomic_DNA"/>
</dbReference>
<evidence type="ECO:0000256" key="1">
    <source>
        <dbReference type="SAM" id="Phobius"/>
    </source>
</evidence>